<reference evidence="1" key="1">
    <citation type="submission" date="2022-02" db="EMBL/GenBank/DDBJ databases">
        <authorList>
            <person name="Nazir A."/>
            <person name="Chen Y."/>
            <person name="Liu Y."/>
        </authorList>
    </citation>
    <scope>NUCLEOTIDE SEQUENCE</scope>
</reference>
<organism evidence="1 2">
    <name type="scientific">Bacillus phage vB_BsuS_PJN02</name>
    <dbReference type="NCBI Taxonomy" id="2920374"/>
    <lineage>
        <taxon>Viruses</taxon>
        <taxon>Duplodnaviria</taxon>
        <taxon>Heunggongvirae</taxon>
        <taxon>Uroviricota</taxon>
        <taxon>Caudoviricetes</taxon>
        <taxon>Heleneionescovirinae</taxon>
        <taxon>Zhangjivirus</taxon>
        <taxon>Zhangjivirus PJN02</taxon>
    </lineage>
</organism>
<evidence type="ECO:0000313" key="2">
    <source>
        <dbReference type="Proteomes" id="UP000829276"/>
    </source>
</evidence>
<proteinExistence type="predicted"/>
<protein>
    <submittedName>
        <fullName evidence="1">Uncharacterized protein</fullName>
    </submittedName>
</protein>
<keyword evidence="2" id="KW-1185">Reference proteome</keyword>
<sequence length="48" mass="6253">MVFTEWYRYTYKEEWYEDYAYLYKFADKTAKKYEKWCSERNIKPEWDG</sequence>
<accession>A0AC61TS12</accession>
<evidence type="ECO:0000313" key="1">
    <source>
        <dbReference type="EMBL" id="UNH58487.1"/>
    </source>
</evidence>
<dbReference type="EMBL" id="OM634653">
    <property type="protein sequence ID" value="UNH58487.1"/>
    <property type="molecule type" value="Genomic_DNA"/>
</dbReference>
<dbReference type="Proteomes" id="UP000829276">
    <property type="component" value="Segment"/>
</dbReference>
<name>A0AC61TS12_9CAUD</name>